<sequence>MSTDKLHELIQSIKEGKLQANGSTNRYMGLWRPERLSYDSPVVHYQSEWRFESYRRKLEDKIQKLFKSHAGLKHLEFKPLLFINSKNPEDPEIKELQQRLMKRATEHPRWGEEMPSAWIPLDLQLTMKVEEGTNVISREQLRSLNSKNESMSLSEKQIETFLEVQHSLGKLLYFNVENLRDYVIISPAYLVEVLRSLVTEKQFWPKTGRFLRILKTLQKTGFMDKEDIYHLWEQEKFVHILPYRKYMVEMLVHLDVIIAPRTSFELSSSPLKDVSRFLVPCMITRTNDTKYLEKVRLSNTSIVMAYKFIEEVIPPALLYRFLGSFITMWHVKNYKEKNRETIMLFSDLTVVQVDQSHDIAVQVKGNRVVVSLVHALKKRTLFQL</sequence>
<dbReference type="OrthoDB" id="5962960at2759"/>
<organism evidence="3 4">
    <name type="scientific">Mytilus coruscus</name>
    <name type="common">Sea mussel</name>
    <dbReference type="NCBI Taxonomy" id="42192"/>
    <lineage>
        <taxon>Eukaryota</taxon>
        <taxon>Metazoa</taxon>
        <taxon>Spiralia</taxon>
        <taxon>Lophotrochozoa</taxon>
        <taxon>Mollusca</taxon>
        <taxon>Bivalvia</taxon>
        <taxon>Autobranchia</taxon>
        <taxon>Pteriomorphia</taxon>
        <taxon>Mytilida</taxon>
        <taxon>Mytiloidea</taxon>
        <taxon>Mytilidae</taxon>
        <taxon>Mytilinae</taxon>
        <taxon>Mytilus</taxon>
    </lineage>
</organism>
<keyword evidence="4" id="KW-1185">Reference proteome</keyword>
<dbReference type="Proteomes" id="UP000507470">
    <property type="component" value="Unassembled WGS sequence"/>
</dbReference>
<dbReference type="Gene3D" id="1.10.10.10">
    <property type="entry name" value="Winged helix-like DNA-binding domain superfamily/Winged helix DNA-binding domain"/>
    <property type="match status" value="1"/>
</dbReference>
<dbReference type="InterPro" id="IPR032171">
    <property type="entry name" value="COR-A"/>
</dbReference>
<dbReference type="Pfam" id="PF16095">
    <property type="entry name" value="COR-A"/>
    <property type="match status" value="1"/>
</dbReference>
<gene>
    <name evidence="3" type="ORF">MCOR_41513</name>
</gene>
<dbReference type="EMBL" id="CACVKT020007510">
    <property type="protein sequence ID" value="CAC5408102.1"/>
    <property type="molecule type" value="Genomic_DNA"/>
</dbReference>
<dbReference type="InterPro" id="IPR036388">
    <property type="entry name" value="WH-like_DNA-bd_sf"/>
</dbReference>
<keyword evidence="1" id="KW-0677">Repeat</keyword>
<dbReference type="AlphaFoldDB" id="A0A6J8DKK6"/>
<accession>A0A6J8DKK6</accession>
<reference evidence="3 4" key="1">
    <citation type="submission" date="2020-06" db="EMBL/GenBank/DDBJ databases">
        <authorList>
            <person name="Li R."/>
            <person name="Bekaert M."/>
        </authorList>
    </citation>
    <scope>NUCLEOTIDE SEQUENCE [LARGE SCALE GENOMIC DNA]</scope>
    <source>
        <strain evidence="4">wild</strain>
    </source>
</reference>
<feature type="domain" description="COR" evidence="2">
    <location>
        <begin position="115"/>
        <end position="281"/>
    </location>
</feature>
<evidence type="ECO:0000313" key="3">
    <source>
        <dbReference type="EMBL" id="CAC5408102.1"/>
    </source>
</evidence>
<name>A0A6J8DKK6_MYTCO</name>
<evidence type="ECO:0000256" key="1">
    <source>
        <dbReference type="ARBA" id="ARBA00022737"/>
    </source>
</evidence>
<evidence type="ECO:0000259" key="2">
    <source>
        <dbReference type="Pfam" id="PF16095"/>
    </source>
</evidence>
<evidence type="ECO:0000313" key="4">
    <source>
        <dbReference type="Proteomes" id="UP000507470"/>
    </source>
</evidence>
<protein>
    <recommendedName>
        <fullName evidence="2">COR domain-containing protein</fullName>
    </recommendedName>
</protein>
<proteinExistence type="predicted"/>